<gene>
    <name evidence="1" type="ORF">CIN_04260</name>
</gene>
<dbReference type="RefSeq" id="WP_008853416.1">
    <property type="nucleotide sequence ID" value="NZ_AGFR01000003.1"/>
</dbReference>
<dbReference type="PATRIC" id="fig|1088868.3.peg.427"/>
<dbReference type="eggNOG" id="COG1040">
    <property type="taxonomic scope" value="Bacteria"/>
</dbReference>
<dbReference type="Proteomes" id="UP000005939">
    <property type="component" value="Unassembled WGS sequence"/>
</dbReference>
<dbReference type="STRING" id="1088868.CIN_04260"/>
<reference evidence="1 2" key="1">
    <citation type="submission" date="2011-10" db="EMBL/GenBank/DDBJ databases">
        <title>Genome Sequence of Commensalibacter intestini A911, isolated from Drosophila gut.</title>
        <authorList>
            <person name="Lee W.-J."/>
            <person name="Kim E.-K."/>
        </authorList>
    </citation>
    <scope>NUCLEOTIDE SEQUENCE [LARGE SCALE GENOMIC DNA]</scope>
    <source>
        <strain evidence="1 2">A911</strain>
    </source>
</reference>
<dbReference type="AlphaFoldDB" id="G6EYA6"/>
<protein>
    <recommendedName>
        <fullName evidence="3">Phosphoribosyltransferase domain-containing protein</fullName>
    </recommendedName>
</protein>
<dbReference type="OrthoDB" id="3318162at2"/>
<dbReference type="InterPro" id="IPR036412">
    <property type="entry name" value="HAD-like_sf"/>
</dbReference>
<proteinExistence type="predicted"/>
<dbReference type="InterPro" id="IPR023214">
    <property type="entry name" value="HAD_sf"/>
</dbReference>
<dbReference type="CDD" id="cd06223">
    <property type="entry name" value="PRTases_typeI"/>
    <property type="match status" value="1"/>
</dbReference>
<name>G6EYA6_9PROT</name>
<evidence type="ECO:0000313" key="1">
    <source>
        <dbReference type="EMBL" id="EHD14494.1"/>
    </source>
</evidence>
<evidence type="ECO:0008006" key="3">
    <source>
        <dbReference type="Google" id="ProtNLM"/>
    </source>
</evidence>
<dbReference type="SUPFAM" id="SSF53271">
    <property type="entry name" value="PRTase-like"/>
    <property type="match status" value="1"/>
</dbReference>
<organism evidence="1 2">
    <name type="scientific">Commensalibacter intestini A911</name>
    <dbReference type="NCBI Taxonomy" id="1088868"/>
    <lineage>
        <taxon>Bacteria</taxon>
        <taxon>Pseudomonadati</taxon>
        <taxon>Pseudomonadota</taxon>
        <taxon>Alphaproteobacteria</taxon>
        <taxon>Acetobacterales</taxon>
        <taxon>Acetobacteraceae</taxon>
    </lineage>
</organism>
<dbReference type="Gene3D" id="3.40.50.1000">
    <property type="entry name" value="HAD superfamily/HAD-like"/>
    <property type="match status" value="1"/>
</dbReference>
<accession>G6EYA6</accession>
<comment type="caution">
    <text evidence="1">The sequence shown here is derived from an EMBL/GenBank/DDBJ whole genome shotgun (WGS) entry which is preliminary data.</text>
</comment>
<dbReference type="eggNOG" id="COG0546">
    <property type="taxonomic scope" value="Bacteria"/>
</dbReference>
<evidence type="ECO:0000313" key="2">
    <source>
        <dbReference type="Proteomes" id="UP000005939"/>
    </source>
</evidence>
<dbReference type="Gene3D" id="3.40.50.2020">
    <property type="match status" value="1"/>
</dbReference>
<dbReference type="InterPro" id="IPR000836">
    <property type="entry name" value="PRTase_dom"/>
</dbReference>
<sequence>MAKLKAVIFSVRNVFFDDRLDKKQLENKYTNPLMKFINFLSTRNIKVIIHSNTYWYVDNNKDQSLANYFKSKTEQDIQDYNSKNYPNMPKKPRADAVPFILKNENLQPNEVIYIGANENDWKACINSKMLFIKATWILNNKDIKYGLYFEDTPALARFIDICCIQANKKDMYHYQDDHINLYTLSPFSTLKPQLAQYSASARSTAKQLGNEALPDFWLMLLISKIYFSGLYLQIKNIIAFPGHKVGSGNEVMDKALDIFSKCFRITYLPNALIRHTQSTKSQDARNNGNKALLSIYNHLNTLMLNNQPKKGLYGNECKNNYHYQGKTTLLIDDIVTAGYSFDAAKLLLEAAGAKVICLAWLKTINTDLIISKNKLPTNYSINRQISDSKDLFPHPNSYNIPYTSIIKNNYDAGNELDELFTKFTTWNFT</sequence>
<dbReference type="InterPro" id="IPR029057">
    <property type="entry name" value="PRTase-like"/>
</dbReference>
<dbReference type="CDD" id="cd01427">
    <property type="entry name" value="HAD_like"/>
    <property type="match status" value="1"/>
</dbReference>
<dbReference type="SUPFAM" id="SSF56784">
    <property type="entry name" value="HAD-like"/>
    <property type="match status" value="1"/>
</dbReference>
<dbReference type="EMBL" id="AGFR01000003">
    <property type="protein sequence ID" value="EHD14494.1"/>
    <property type="molecule type" value="Genomic_DNA"/>
</dbReference>